<evidence type="ECO:0000256" key="1">
    <source>
        <dbReference type="ARBA" id="ARBA00023002"/>
    </source>
</evidence>
<dbReference type="SMART" id="SM00903">
    <property type="entry name" value="Flavin_Reduct"/>
    <property type="match status" value="1"/>
</dbReference>
<comment type="caution">
    <text evidence="3">The sequence shown here is derived from an EMBL/GenBank/DDBJ whole genome shotgun (WGS) entry which is preliminary data.</text>
</comment>
<dbReference type="InterPro" id="IPR050268">
    <property type="entry name" value="NADH-dep_flavin_reductase"/>
</dbReference>
<dbReference type="Proteomes" id="UP001501237">
    <property type="component" value="Unassembled WGS sequence"/>
</dbReference>
<name>A0ABP6Q770_9ACTN</name>
<dbReference type="EMBL" id="BAAAUV010000005">
    <property type="protein sequence ID" value="GAA3207754.1"/>
    <property type="molecule type" value="Genomic_DNA"/>
</dbReference>
<dbReference type="PANTHER" id="PTHR30466:SF15">
    <property type="entry name" value="POSSIBLE OXIDOREDUCTASE"/>
    <property type="match status" value="1"/>
</dbReference>
<dbReference type="Pfam" id="PF01613">
    <property type="entry name" value="Flavin_Reduct"/>
    <property type="match status" value="1"/>
</dbReference>
<keyword evidence="4" id="KW-1185">Reference proteome</keyword>
<protein>
    <submittedName>
        <fullName evidence="3">Flavin reductase family protein</fullName>
    </submittedName>
</protein>
<dbReference type="InterPro" id="IPR002563">
    <property type="entry name" value="Flavin_Rdtase-like_dom"/>
</dbReference>
<accession>A0ABP6Q770</accession>
<dbReference type="SUPFAM" id="SSF50475">
    <property type="entry name" value="FMN-binding split barrel"/>
    <property type="match status" value="1"/>
</dbReference>
<evidence type="ECO:0000259" key="2">
    <source>
        <dbReference type="SMART" id="SM00903"/>
    </source>
</evidence>
<dbReference type="Gene3D" id="2.30.110.10">
    <property type="entry name" value="Electron Transport, Fmn-binding Protein, Chain A"/>
    <property type="match status" value="1"/>
</dbReference>
<dbReference type="RefSeq" id="WP_344826328.1">
    <property type="nucleotide sequence ID" value="NZ_BAAAUV010000005.1"/>
</dbReference>
<evidence type="ECO:0000313" key="4">
    <source>
        <dbReference type="Proteomes" id="UP001501237"/>
    </source>
</evidence>
<dbReference type="PANTHER" id="PTHR30466">
    <property type="entry name" value="FLAVIN REDUCTASE"/>
    <property type="match status" value="1"/>
</dbReference>
<organism evidence="3 4">
    <name type="scientific">Actinocorallia longicatena</name>
    <dbReference type="NCBI Taxonomy" id="111803"/>
    <lineage>
        <taxon>Bacteria</taxon>
        <taxon>Bacillati</taxon>
        <taxon>Actinomycetota</taxon>
        <taxon>Actinomycetes</taxon>
        <taxon>Streptosporangiales</taxon>
        <taxon>Thermomonosporaceae</taxon>
        <taxon>Actinocorallia</taxon>
    </lineage>
</organism>
<gene>
    <name evidence="3" type="ORF">GCM10010468_24260</name>
</gene>
<sequence>MSSPASADDSADDFVDGFDYPVLVVTTVDPGTGHRAGCLVGFSTQASIDPFRYLVCLSRSNHTFEVARGARHLAVHVLDRDDPDQREPAELFGTRTGDEIDKFARCAWRPGPAGVPLLTGASRRLAGRILDRFDLGDHVGFLLEPVQVEGDSAADPLGFHGVEDLEPGHPSG</sequence>
<proteinExistence type="predicted"/>
<feature type="domain" description="Flavin reductase like" evidence="2">
    <location>
        <begin position="15"/>
        <end position="166"/>
    </location>
</feature>
<dbReference type="InterPro" id="IPR012349">
    <property type="entry name" value="Split_barrel_FMN-bd"/>
</dbReference>
<evidence type="ECO:0000313" key="3">
    <source>
        <dbReference type="EMBL" id="GAA3207754.1"/>
    </source>
</evidence>
<reference evidence="4" key="1">
    <citation type="journal article" date="2019" name="Int. J. Syst. Evol. Microbiol.">
        <title>The Global Catalogue of Microorganisms (GCM) 10K type strain sequencing project: providing services to taxonomists for standard genome sequencing and annotation.</title>
        <authorList>
            <consortium name="The Broad Institute Genomics Platform"/>
            <consortium name="The Broad Institute Genome Sequencing Center for Infectious Disease"/>
            <person name="Wu L."/>
            <person name="Ma J."/>
        </authorList>
    </citation>
    <scope>NUCLEOTIDE SEQUENCE [LARGE SCALE GENOMIC DNA]</scope>
    <source>
        <strain evidence="4">JCM 9377</strain>
    </source>
</reference>
<keyword evidence="1" id="KW-0560">Oxidoreductase</keyword>